<comment type="caution">
    <text evidence="1">The sequence shown here is derived from an EMBL/GenBank/DDBJ whole genome shotgun (WGS) entry which is preliminary data.</text>
</comment>
<keyword evidence="2" id="KW-1185">Reference proteome</keyword>
<accession>A0ABR8XHR9</accession>
<dbReference type="Proteomes" id="UP000600565">
    <property type="component" value="Unassembled WGS sequence"/>
</dbReference>
<organism evidence="1 2">
    <name type="scientific">Solibacillus merdavium</name>
    <dbReference type="NCBI Taxonomy" id="2762218"/>
    <lineage>
        <taxon>Bacteria</taxon>
        <taxon>Bacillati</taxon>
        <taxon>Bacillota</taxon>
        <taxon>Bacilli</taxon>
        <taxon>Bacillales</taxon>
        <taxon>Caryophanaceae</taxon>
        <taxon>Solibacillus</taxon>
    </lineage>
</organism>
<reference evidence="1 2" key="1">
    <citation type="submission" date="2020-08" db="EMBL/GenBank/DDBJ databases">
        <title>A Genomic Blueprint of the Chicken Gut Microbiome.</title>
        <authorList>
            <person name="Gilroy R."/>
            <person name="Ravi A."/>
            <person name="Getino M."/>
            <person name="Pursley I."/>
            <person name="Horton D.L."/>
            <person name="Alikhan N.-F."/>
            <person name="Baker D."/>
            <person name="Gharbi K."/>
            <person name="Hall N."/>
            <person name="Watson M."/>
            <person name="Adriaenssens E.M."/>
            <person name="Foster-Nyarko E."/>
            <person name="Jarju S."/>
            <person name="Secka A."/>
            <person name="Antonio M."/>
            <person name="Oren A."/>
            <person name="Chaudhuri R."/>
            <person name="La Ragione R.M."/>
            <person name="Hildebrand F."/>
            <person name="Pallen M.J."/>
        </authorList>
    </citation>
    <scope>NUCLEOTIDE SEQUENCE [LARGE SCALE GENOMIC DNA]</scope>
    <source>
        <strain evidence="1 2">Sa1YVA6</strain>
    </source>
</reference>
<dbReference type="Pfam" id="PF06338">
    <property type="entry name" value="ComK"/>
    <property type="match status" value="1"/>
</dbReference>
<name>A0ABR8XHR9_9BACL</name>
<gene>
    <name evidence="1" type="ORF">H9632_00280</name>
</gene>
<proteinExistence type="predicted"/>
<dbReference type="InterPro" id="IPR010461">
    <property type="entry name" value="ComK"/>
</dbReference>
<evidence type="ECO:0000313" key="1">
    <source>
        <dbReference type="EMBL" id="MBD8031481.1"/>
    </source>
</evidence>
<protein>
    <submittedName>
        <fullName evidence="1">Competence protein ComK</fullName>
    </submittedName>
</protein>
<dbReference type="RefSeq" id="WP_191702137.1">
    <property type="nucleotide sequence ID" value="NZ_JACSPW010000001.1"/>
</dbReference>
<sequence>MYKNYLLNACVLVPKFDDFNNPYTIIVTSNGYERVNLTPSQLIDTDLKENGSSLKGAKEAAKAMLGTASVPPILIPRLPFSHVWFSTESTRNKTCHYFALHHVVDAKEKTFLPGETIVFLRNGRNIEVPVSRSKFMQRWNKASSYFLKDFFKQYISQPRYLKAEEKLLLKCAEVNENYLVD</sequence>
<evidence type="ECO:0000313" key="2">
    <source>
        <dbReference type="Proteomes" id="UP000600565"/>
    </source>
</evidence>
<dbReference type="EMBL" id="JACSPW010000001">
    <property type="protein sequence ID" value="MBD8031481.1"/>
    <property type="molecule type" value="Genomic_DNA"/>
</dbReference>